<name>A0A9W9VF80_9EURO</name>
<protein>
    <recommendedName>
        <fullName evidence="5">Metallo-beta-lactamase domain-containing protein</fullName>
    </recommendedName>
</protein>
<dbReference type="Gene3D" id="3.60.15.10">
    <property type="entry name" value="Ribonuclease Z/Hydroxyacylglutathione hydrolase-like"/>
    <property type="match status" value="1"/>
</dbReference>
<dbReference type="Proteomes" id="UP001147782">
    <property type="component" value="Unassembled WGS sequence"/>
</dbReference>
<dbReference type="SMART" id="SM00849">
    <property type="entry name" value="Lactamase_B"/>
    <property type="match status" value="1"/>
</dbReference>
<evidence type="ECO:0000313" key="7">
    <source>
        <dbReference type="Proteomes" id="UP001147782"/>
    </source>
</evidence>
<dbReference type="PANTHER" id="PTHR42978:SF4">
    <property type="entry name" value="METALLO-BETA-LACTAMASE DOMAIN-CONTAINING PROTEIN"/>
    <property type="match status" value="1"/>
</dbReference>
<evidence type="ECO:0000256" key="1">
    <source>
        <dbReference type="ARBA" id="ARBA00007749"/>
    </source>
</evidence>
<comment type="similarity">
    <text evidence="1">Belongs to the metallo-beta-lactamase superfamily.</text>
</comment>
<dbReference type="GO" id="GO:0016787">
    <property type="term" value="F:hydrolase activity"/>
    <property type="evidence" value="ECO:0007669"/>
    <property type="project" value="UniProtKB-KW"/>
</dbReference>
<dbReference type="OrthoDB" id="10250730at2759"/>
<dbReference type="InterPro" id="IPR001279">
    <property type="entry name" value="Metallo-B-lactamas"/>
</dbReference>
<dbReference type="SUPFAM" id="SSF56281">
    <property type="entry name" value="Metallo-hydrolase/oxidoreductase"/>
    <property type="match status" value="1"/>
</dbReference>
<keyword evidence="2" id="KW-0479">Metal-binding</keyword>
<evidence type="ECO:0000256" key="2">
    <source>
        <dbReference type="ARBA" id="ARBA00022723"/>
    </source>
</evidence>
<feature type="domain" description="Metallo-beta-lactamase" evidence="5">
    <location>
        <begin position="44"/>
        <end position="273"/>
    </location>
</feature>
<reference evidence="6" key="1">
    <citation type="submission" date="2022-11" db="EMBL/GenBank/DDBJ databases">
        <authorList>
            <person name="Petersen C."/>
        </authorList>
    </citation>
    <scope>NUCLEOTIDE SEQUENCE</scope>
    <source>
        <strain evidence="6">IBT 29864</strain>
    </source>
</reference>
<organism evidence="6 7">
    <name type="scientific">Penicillium cataractarum</name>
    <dbReference type="NCBI Taxonomy" id="2100454"/>
    <lineage>
        <taxon>Eukaryota</taxon>
        <taxon>Fungi</taxon>
        <taxon>Dikarya</taxon>
        <taxon>Ascomycota</taxon>
        <taxon>Pezizomycotina</taxon>
        <taxon>Eurotiomycetes</taxon>
        <taxon>Eurotiomycetidae</taxon>
        <taxon>Eurotiales</taxon>
        <taxon>Aspergillaceae</taxon>
        <taxon>Penicillium</taxon>
    </lineage>
</organism>
<dbReference type="GeneID" id="81436718"/>
<evidence type="ECO:0000313" key="6">
    <source>
        <dbReference type="EMBL" id="KAJ5377201.1"/>
    </source>
</evidence>
<dbReference type="PANTHER" id="PTHR42978">
    <property type="entry name" value="QUORUM-QUENCHING LACTONASE YTNP-RELATED-RELATED"/>
    <property type="match status" value="1"/>
</dbReference>
<dbReference type="RefSeq" id="XP_056556064.1">
    <property type="nucleotide sequence ID" value="XM_056697539.1"/>
</dbReference>
<evidence type="ECO:0000256" key="4">
    <source>
        <dbReference type="ARBA" id="ARBA00022833"/>
    </source>
</evidence>
<dbReference type="AlphaFoldDB" id="A0A9W9VF80"/>
<dbReference type="InterPro" id="IPR036866">
    <property type="entry name" value="RibonucZ/Hydroxyglut_hydro"/>
</dbReference>
<dbReference type="CDD" id="cd07730">
    <property type="entry name" value="metallo-hydrolase-like_MBL-fold"/>
    <property type="match status" value="1"/>
</dbReference>
<dbReference type="GO" id="GO:0046872">
    <property type="term" value="F:metal ion binding"/>
    <property type="evidence" value="ECO:0007669"/>
    <property type="project" value="UniProtKB-KW"/>
</dbReference>
<reference evidence="6" key="2">
    <citation type="journal article" date="2023" name="IMA Fungus">
        <title>Comparative genomic study of the Penicillium genus elucidates a diverse pangenome and 15 lateral gene transfer events.</title>
        <authorList>
            <person name="Petersen C."/>
            <person name="Sorensen T."/>
            <person name="Nielsen M.R."/>
            <person name="Sondergaard T.E."/>
            <person name="Sorensen J.L."/>
            <person name="Fitzpatrick D.A."/>
            <person name="Frisvad J.C."/>
            <person name="Nielsen K.L."/>
        </authorList>
    </citation>
    <scope>NUCLEOTIDE SEQUENCE</scope>
    <source>
        <strain evidence="6">IBT 29864</strain>
    </source>
</reference>
<sequence>MSDSKINLPVTDAFVHVQLLNGGSMTAECHKIHADEPADKFRLYNWAFYIHHPLFQRRIIWDLGLTSCTGRKALDDYPPAIANGALKEAQFEAPHESIPDQIKRRNGVTAGEIDAIIFSHAHFDHCRPTRRTFPNGIAFFGPGTSEYCSPGHLADPSSIWDGRFFDPEQATERWETLQGPWVPFGPFTHAMDFFKDGSFWIIQAPGHMPGNLCACARLEMGECALFDGTKEFGTFKLPDGSTFCLHTDVSAAKDTLARMRVMESLGSHIALAHDTTWMEKETDQVLISLLDEAFLRDMRVALRQQAPF</sequence>
<keyword evidence="3" id="KW-0378">Hydrolase</keyword>
<evidence type="ECO:0000259" key="5">
    <source>
        <dbReference type="SMART" id="SM00849"/>
    </source>
</evidence>
<keyword evidence="7" id="KW-1185">Reference proteome</keyword>
<keyword evidence="4" id="KW-0862">Zinc</keyword>
<evidence type="ECO:0000256" key="3">
    <source>
        <dbReference type="ARBA" id="ARBA00022801"/>
    </source>
</evidence>
<dbReference type="EMBL" id="JAPZBS010000004">
    <property type="protein sequence ID" value="KAJ5377201.1"/>
    <property type="molecule type" value="Genomic_DNA"/>
</dbReference>
<gene>
    <name evidence="6" type="ORF">N7496_004610</name>
</gene>
<dbReference type="InterPro" id="IPR051013">
    <property type="entry name" value="MBL_superfamily_lactonases"/>
</dbReference>
<accession>A0A9W9VF80</accession>
<comment type="caution">
    <text evidence="6">The sequence shown here is derived from an EMBL/GenBank/DDBJ whole genome shotgun (WGS) entry which is preliminary data.</text>
</comment>
<proteinExistence type="inferred from homology"/>